<feature type="chain" id="PRO_5034852126" description="FAD-binding PCMH-type domain-containing protein" evidence="5">
    <location>
        <begin position="21"/>
        <end position="518"/>
    </location>
</feature>
<dbReference type="InterPro" id="IPR050416">
    <property type="entry name" value="FAD-linked_Oxidoreductase"/>
</dbReference>
<evidence type="ECO:0000313" key="8">
    <source>
        <dbReference type="Proteomes" id="UP000635477"/>
    </source>
</evidence>
<dbReference type="EMBL" id="JABEYC010000523">
    <property type="protein sequence ID" value="KAF4976549.1"/>
    <property type="molecule type" value="Genomic_DNA"/>
</dbReference>
<dbReference type="SUPFAM" id="SSF56176">
    <property type="entry name" value="FAD-binding/transporter-associated domain-like"/>
    <property type="match status" value="1"/>
</dbReference>
<dbReference type="InterPro" id="IPR036318">
    <property type="entry name" value="FAD-bd_PCMH-like_sf"/>
</dbReference>
<name>A0A8H4UHN1_9HYPO</name>
<dbReference type="PANTHER" id="PTHR42973:SF13">
    <property type="entry name" value="FAD-BINDING PCMH-TYPE DOMAIN-CONTAINING PROTEIN"/>
    <property type="match status" value="1"/>
</dbReference>
<reference evidence="7" key="2">
    <citation type="submission" date="2020-05" db="EMBL/GenBank/DDBJ databases">
        <authorList>
            <person name="Kim H.-S."/>
            <person name="Proctor R.H."/>
            <person name="Brown D.W."/>
        </authorList>
    </citation>
    <scope>NUCLEOTIDE SEQUENCE</scope>
    <source>
        <strain evidence="7">NRRL 22465</strain>
    </source>
</reference>
<dbReference type="GO" id="GO:0071949">
    <property type="term" value="F:FAD binding"/>
    <property type="evidence" value="ECO:0007669"/>
    <property type="project" value="InterPro"/>
</dbReference>
<reference evidence="7" key="1">
    <citation type="journal article" date="2020" name="BMC Genomics">
        <title>Correction to: Identification and distribution of gene clusters required for synthesis of sphingolipid metabolism inhibitors in diverse species of the filamentous fungus Fusarium.</title>
        <authorList>
            <person name="Kim H.S."/>
            <person name="Lohmar J.M."/>
            <person name="Busman M."/>
            <person name="Brown D.W."/>
            <person name="Naumann T.A."/>
            <person name="Divon H.H."/>
            <person name="Lysoe E."/>
            <person name="Uhlig S."/>
            <person name="Proctor R.H."/>
        </authorList>
    </citation>
    <scope>NUCLEOTIDE SEQUENCE</scope>
    <source>
        <strain evidence="7">NRRL 22465</strain>
    </source>
</reference>
<feature type="signal peptide" evidence="5">
    <location>
        <begin position="1"/>
        <end position="20"/>
    </location>
</feature>
<keyword evidence="3" id="KW-0274">FAD</keyword>
<dbReference type="PANTHER" id="PTHR42973">
    <property type="entry name" value="BINDING OXIDOREDUCTASE, PUTATIVE (AFU_ORTHOLOGUE AFUA_1G17690)-RELATED"/>
    <property type="match status" value="1"/>
</dbReference>
<dbReference type="AlphaFoldDB" id="A0A8H4UHN1"/>
<keyword evidence="5" id="KW-0732">Signal</keyword>
<dbReference type="Pfam" id="PF01565">
    <property type="entry name" value="FAD_binding_4"/>
    <property type="match status" value="1"/>
</dbReference>
<evidence type="ECO:0000259" key="6">
    <source>
        <dbReference type="PROSITE" id="PS51387"/>
    </source>
</evidence>
<evidence type="ECO:0000256" key="4">
    <source>
        <dbReference type="ARBA" id="ARBA00023002"/>
    </source>
</evidence>
<comment type="caution">
    <text evidence="7">The sequence shown here is derived from an EMBL/GenBank/DDBJ whole genome shotgun (WGS) entry which is preliminary data.</text>
</comment>
<proteinExistence type="inferred from homology"/>
<keyword evidence="2" id="KW-0285">Flavoprotein</keyword>
<feature type="domain" description="FAD-binding PCMH-type" evidence="6">
    <location>
        <begin position="58"/>
        <end position="229"/>
    </location>
</feature>
<evidence type="ECO:0000256" key="3">
    <source>
        <dbReference type="ARBA" id="ARBA00022827"/>
    </source>
</evidence>
<dbReference type="InterPro" id="IPR016166">
    <property type="entry name" value="FAD-bd_PCMH"/>
</dbReference>
<accession>A0A8H4UHN1</accession>
<dbReference type="OrthoDB" id="2151789at2759"/>
<keyword evidence="8" id="KW-1185">Reference proteome</keyword>
<dbReference type="PROSITE" id="PS51387">
    <property type="entry name" value="FAD_PCMH"/>
    <property type="match status" value="1"/>
</dbReference>
<dbReference type="InterPro" id="IPR006094">
    <property type="entry name" value="Oxid_FAD_bind_N"/>
</dbReference>
<dbReference type="InterPro" id="IPR016169">
    <property type="entry name" value="FAD-bd_PCMH_sub2"/>
</dbReference>
<sequence>MRRPFILLISIALLKSGVQARKVNICDAIQNNTSAEMATRFHTSYQEERMNYYSTTASARQPSCIFSPANAEELRGIMLILSQHDHKFAVKSGGYNTNEDFSSIDDGPLISLRKLNQITIDPKTGRIDIGPGAKWGDVAKKLDGTGWTLPGPRVGEVGVGGYLVGGGMSFLSQQYGWGASSIDEMQLVLPNGTIAFVHRSTGGYLFKALKGGGNNFGIVTTFHMQGHRQDTVWGGVMMYERGYYTDRRLISAVREFTAKNADRRASVMLKAHRVPGKKLDIWILYLFYDRPEKKMSYEAGDMFDHFAAIKPFNNTCKDRTYADLIESNNEFITKGQAVVSSTETIPNPSHVYVQELVGGIHNYWREVVFRLQDLPGLVAEINYQPLSMHTATAARHMSLDLLDLDSKGDRMIIEASFSWEGHKKNDMSEKSDFRAYRKRAEAGAEWSMHRAREMVYHMQDLGKVEDMHLPLHMNGAFWNQNYFGRLKTGTQQFARDMADDYDPDEVLARTGGFKARGR</sequence>
<evidence type="ECO:0000256" key="5">
    <source>
        <dbReference type="SAM" id="SignalP"/>
    </source>
</evidence>
<evidence type="ECO:0000256" key="2">
    <source>
        <dbReference type="ARBA" id="ARBA00022630"/>
    </source>
</evidence>
<dbReference type="Gene3D" id="3.30.465.10">
    <property type="match status" value="1"/>
</dbReference>
<comment type="similarity">
    <text evidence="1">Belongs to the oxygen-dependent FAD-linked oxidoreductase family.</text>
</comment>
<evidence type="ECO:0000313" key="7">
    <source>
        <dbReference type="EMBL" id="KAF4976549.1"/>
    </source>
</evidence>
<organism evidence="7 8">
    <name type="scientific">Fusarium zealandicum</name>
    <dbReference type="NCBI Taxonomy" id="1053134"/>
    <lineage>
        <taxon>Eukaryota</taxon>
        <taxon>Fungi</taxon>
        <taxon>Dikarya</taxon>
        <taxon>Ascomycota</taxon>
        <taxon>Pezizomycotina</taxon>
        <taxon>Sordariomycetes</taxon>
        <taxon>Hypocreomycetidae</taxon>
        <taxon>Hypocreales</taxon>
        <taxon>Nectriaceae</taxon>
        <taxon>Fusarium</taxon>
        <taxon>Fusarium staphyleae species complex</taxon>
    </lineage>
</organism>
<dbReference type="GO" id="GO:0016491">
    <property type="term" value="F:oxidoreductase activity"/>
    <property type="evidence" value="ECO:0007669"/>
    <property type="project" value="UniProtKB-KW"/>
</dbReference>
<protein>
    <recommendedName>
        <fullName evidence="6">FAD-binding PCMH-type domain-containing protein</fullName>
    </recommendedName>
</protein>
<keyword evidence="4" id="KW-0560">Oxidoreductase</keyword>
<evidence type="ECO:0000256" key="1">
    <source>
        <dbReference type="ARBA" id="ARBA00005466"/>
    </source>
</evidence>
<gene>
    <name evidence="7" type="ORF">FZEAL_6805</name>
</gene>
<dbReference type="Proteomes" id="UP000635477">
    <property type="component" value="Unassembled WGS sequence"/>
</dbReference>